<evidence type="ECO:0000256" key="4">
    <source>
        <dbReference type="ARBA" id="ARBA00023212"/>
    </source>
</evidence>
<organism evidence="8 9">
    <name type="scientific">Plectus sambesii</name>
    <dbReference type="NCBI Taxonomy" id="2011161"/>
    <lineage>
        <taxon>Eukaryota</taxon>
        <taxon>Metazoa</taxon>
        <taxon>Ecdysozoa</taxon>
        <taxon>Nematoda</taxon>
        <taxon>Chromadorea</taxon>
        <taxon>Plectida</taxon>
        <taxon>Plectina</taxon>
        <taxon>Plectoidea</taxon>
        <taxon>Plectidae</taxon>
        <taxon>Plectus</taxon>
    </lineage>
</organism>
<evidence type="ECO:0000259" key="7">
    <source>
        <dbReference type="PROSITE" id="PS51741"/>
    </source>
</evidence>
<evidence type="ECO:0000256" key="1">
    <source>
        <dbReference type="ARBA" id="ARBA00004245"/>
    </source>
</evidence>
<dbReference type="PANTHER" id="PTHR23065">
    <property type="entry name" value="PROLINE-SERINE-THREONINE PHOSPHATASE INTERACTING PROTEIN 1"/>
    <property type="match status" value="1"/>
</dbReference>
<dbReference type="InterPro" id="IPR001060">
    <property type="entry name" value="FCH_dom"/>
</dbReference>
<accession>A0A914V022</accession>
<proteinExistence type="predicted"/>
<evidence type="ECO:0000313" key="8">
    <source>
        <dbReference type="Proteomes" id="UP000887566"/>
    </source>
</evidence>
<dbReference type="PROSITE" id="PS51741">
    <property type="entry name" value="F_BAR"/>
    <property type="match status" value="1"/>
</dbReference>
<dbReference type="InterPro" id="IPR027267">
    <property type="entry name" value="AH/BAR_dom_sf"/>
</dbReference>
<dbReference type="Proteomes" id="UP000887566">
    <property type="component" value="Unplaced"/>
</dbReference>
<feature type="region of interest" description="Disordered" evidence="6">
    <location>
        <begin position="175"/>
        <end position="219"/>
    </location>
</feature>
<name>A0A914V022_9BILA</name>
<evidence type="ECO:0000256" key="5">
    <source>
        <dbReference type="PROSITE-ProRule" id="PRU01077"/>
    </source>
</evidence>
<dbReference type="AlphaFoldDB" id="A0A914V022"/>
<dbReference type="GO" id="GO:0043226">
    <property type="term" value="C:organelle"/>
    <property type="evidence" value="ECO:0007669"/>
    <property type="project" value="UniProtKB-ARBA"/>
</dbReference>
<dbReference type="PANTHER" id="PTHR23065:SF7">
    <property type="entry name" value="NOSTRIN, ISOFORM H"/>
    <property type="match status" value="1"/>
</dbReference>
<dbReference type="SMART" id="SM00055">
    <property type="entry name" value="FCH"/>
    <property type="match status" value="1"/>
</dbReference>
<feature type="compositionally biased region" description="Basic and acidic residues" evidence="6">
    <location>
        <begin position="193"/>
        <end position="219"/>
    </location>
</feature>
<dbReference type="Gene3D" id="1.20.1270.60">
    <property type="entry name" value="Arfaptin homology (AH) domain/BAR domain"/>
    <property type="match status" value="1"/>
</dbReference>
<dbReference type="SUPFAM" id="SSF103657">
    <property type="entry name" value="BAR/IMD domain-like"/>
    <property type="match status" value="1"/>
</dbReference>
<evidence type="ECO:0000256" key="3">
    <source>
        <dbReference type="ARBA" id="ARBA00022553"/>
    </source>
</evidence>
<keyword evidence="4" id="KW-0206">Cytoskeleton</keyword>
<protein>
    <submittedName>
        <fullName evidence="9">F-BAR domain-containing protein</fullName>
    </submittedName>
</protein>
<dbReference type="GO" id="GO:0005737">
    <property type="term" value="C:cytoplasm"/>
    <property type="evidence" value="ECO:0007669"/>
    <property type="project" value="TreeGrafter"/>
</dbReference>
<evidence type="ECO:0000313" key="9">
    <source>
        <dbReference type="WBParaSite" id="PSAMB.scaffold1409size31871.g13035.t1"/>
    </source>
</evidence>
<evidence type="ECO:0000256" key="2">
    <source>
        <dbReference type="ARBA" id="ARBA00022490"/>
    </source>
</evidence>
<comment type="subcellular location">
    <subcellularLocation>
        <location evidence="1">Cytoplasm</location>
        <location evidence="1">Cytoskeleton</location>
    </subcellularLocation>
</comment>
<keyword evidence="5" id="KW-0175">Coiled coil</keyword>
<evidence type="ECO:0000256" key="6">
    <source>
        <dbReference type="SAM" id="MobiDB-lite"/>
    </source>
</evidence>
<keyword evidence="3" id="KW-0597">Phosphoprotein</keyword>
<dbReference type="WBParaSite" id="PSAMB.scaffold1409size31871.g13035.t1">
    <property type="protein sequence ID" value="PSAMB.scaffold1409size31871.g13035.t1"/>
    <property type="gene ID" value="PSAMB.scaffold1409size31871.g13035"/>
</dbReference>
<keyword evidence="2" id="KW-0963">Cytoplasm</keyword>
<dbReference type="InterPro" id="IPR031160">
    <property type="entry name" value="F_BAR_dom"/>
</dbReference>
<feature type="compositionally biased region" description="Basic and acidic residues" evidence="6">
    <location>
        <begin position="175"/>
        <end position="184"/>
    </location>
</feature>
<feature type="domain" description="F-BAR" evidence="7">
    <location>
        <begin position="50"/>
        <end position="314"/>
    </location>
</feature>
<dbReference type="GO" id="GO:0005886">
    <property type="term" value="C:plasma membrane"/>
    <property type="evidence" value="ECO:0007669"/>
    <property type="project" value="TreeGrafter"/>
</dbReference>
<keyword evidence="8" id="KW-1185">Reference proteome</keyword>
<dbReference type="Pfam" id="PF00611">
    <property type="entry name" value="FCH"/>
    <property type="match status" value="1"/>
</dbReference>
<reference evidence="9" key="1">
    <citation type="submission" date="2022-11" db="UniProtKB">
        <authorList>
            <consortium name="WormBaseParasite"/>
        </authorList>
    </citation>
    <scope>IDENTIFICATION</scope>
</reference>
<sequence>MDDDGWSVASTASRLRRSLSRSLASNLNAKRSRSLSNVIGNMSDVDVGVVSNGILGASFWGDAGFDCLRKIVRKNHDAFRDLIAIFDERATLEFTYSKAIQKLSARLHRICEGSVGAIDGGWANVADSFDCEATIHSNLGSALSDDIVHPLRSIFTAQQKTIRTAEGLAEKTMRRMGEARTEQHKAKRQTHGTSKELEKVERQCSEERRRAVDAKSEKQTAKLLAKRRKLAEQVARSEKTYAESSIGAERQRADSEAALGKAINRLEMVEQQRLAHYQTALGRYQRKMTQFGPTLTQMYQRHMAPLDSVAATAISADLRSLVGEFHPKVAPFRTLLLCDFYYSAIQQQ</sequence>